<evidence type="ECO:0000256" key="2">
    <source>
        <dbReference type="ARBA" id="ARBA00004174"/>
    </source>
</evidence>
<keyword evidence="15" id="KW-0812">Transmembrane</keyword>
<evidence type="ECO:0000256" key="10">
    <source>
        <dbReference type="ARBA" id="ARBA00023004"/>
    </source>
</evidence>
<dbReference type="SUPFAM" id="SSF48264">
    <property type="entry name" value="Cytochrome P450"/>
    <property type="match status" value="1"/>
</dbReference>
<comment type="subcellular location">
    <subcellularLocation>
        <location evidence="3">Endoplasmic reticulum membrane</location>
        <topology evidence="3">Peripheral membrane protein</topology>
    </subcellularLocation>
    <subcellularLocation>
        <location evidence="2">Microsome membrane</location>
        <topology evidence="2">Peripheral membrane protein</topology>
    </subcellularLocation>
</comment>
<gene>
    <name evidence="16" type="ORF">TKK_012413</name>
</gene>
<comment type="cofactor">
    <cofactor evidence="1 13">
        <name>heme</name>
        <dbReference type="ChEBI" id="CHEBI:30413"/>
    </cofactor>
</comment>
<evidence type="ECO:0000256" key="11">
    <source>
        <dbReference type="ARBA" id="ARBA00023033"/>
    </source>
</evidence>
<dbReference type="PROSITE" id="PS00086">
    <property type="entry name" value="CYTOCHROME_P450"/>
    <property type="match status" value="1"/>
</dbReference>
<dbReference type="InterPro" id="IPR001128">
    <property type="entry name" value="Cyt_P450"/>
</dbReference>
<dbReference type="FunFam" id="1.10.630.10:FF:000042">
    <property type="entry name" value="Cytochrome P450"/>
    <property type="match status" value="1"/>
</dbReference>
<proteinExistence type="inferred from homology"/>
<feature type="binding site" description="axial binding residue" evidence="13">
    <location>
        <position position="471"/>
    </location>
    <ligand>
        <name>heme</name>
        <dbReference type="ChEBI" id="CHEBI:30413"/>
    </ligand>
    <ligandPart>
        <name>Fe</name>
        <dbReference type="ChEBI" id="CHEBI:18248"/>
    </ligandPart>
</feature>
<evidence type="ECO:0000256" key="9">
    <source>
        <dbReference type="ARBA" id="ARBA00023002"/>
    </source>
</evidence>
<evidence type="ECO:0000256" key="8">
    <source>
        <dbReference type="ARBA" id="ARBA00022848"/>
    </source>
</evidence>
<keyword evidence="9 14" id="KW-0560">Oxidoreductase</keyword>
<feature type="transmembrane region" description="Helical" evidence="15">
    <location>
        <begin position="237"/>
        <end position="254"/>
    </location>
</feature>
<comment type="caution">
    <text evidence="16">The sequence shown here is derived from an EMBL/GenBank/DDBJ whole genome shotgun (WGS) entry which is preliminary data.</text>
</comment>
<dbReference type="Gene3D" id="1.10.630.10">
    <property type="entry name" value="Cytochrome P450"/>
    <property type="match status" value="1"/>
</dbReference>
<keyword evidence="7" id="KW-0256">Endoplasmic reticulum</keyword>
<dbReference type="GO" id="GO:0004497">
    <property type="term" value="F:monooxygenase activity"/>
    <property type="evidence" value="ECO:0007669"/>
    <property type="project" value="UniProtKB-KW"/>
</dbReference>
<dbReference type="CDD" id="cd11056">
    <property type="entry name" value="CYP6-like"/>
    <property type="match status" value="1"/>
</dbReference>
<keyword evidence="5 13" id="KW-0349">Heme</keyword>
<keyword evidence="10 13" id="KW-0408">Iron</keyword>
<keyword evidence="17" id="KW-1185">Reference proteome</keyword>
<dbReference type="PANTHER" id="PTHR24292">
    <property type="entry name" value="CYTOCHROME P450"/>
    <property type="match status" value="1"/>
</dbReference>
<reference evidence="16 17" key="1">
    <citation type="journal article" date="2024" name="bioRxiv">
        <title>A reference genome for Trichogramma kaykai: A tiny desert-dwelling parasitoid wasp with competing sex-ratio distorters.</title>
        <authorList>
            <person name="Culotta J."/>
            <person name="Lindsey A.R."/>
        </authorList>
    </citation>
    <scope>NUCLEOTIDE SEQUENCE [LARGE SCALE GENOMIC DNA]</scope>
    <source>
        <strain evidence="16 17">KSX58</strain>
    </source>
</reference>
<evidence type="ECO:0000256" key="13">
    <source>
        <dbReference type="PIRSR" id="PIRSR602401-1"/>
    </source>
</evidence>
<dbReference type="InterPro" id="IPR002401">
    <property type="entry name" value="Cyt_P450_E_grp-I"/>
</dbReference>
<evidence type="ECO:0000256" key="6">
    <source>
        <dbReference type="ARBA" id="ARBA00022723"/>
    </source>
</evidence>
<evidence type="ECO:0000256" key="14">
    <source>
        <dbReference type="RuleBase" id="RU000461"/>
    </source>
</evidence>
<dbReference type="Proteomes" id="UP001627154">
    <property type="component" value="Unassembled WGS sequence"/>
</dbReference>
<dbReference type="InterPro" id="IPR036396">
    <property type="entry name" value="Cyt_P450_sf"/>
</dbReference>
<evidence type="ECO:0000256" key="7">
    <source>
        <dbReference type="ARBA" id="ARBA00022824"/>
    </source>
</evidence>
<evidence type="ECO:0000313" key="16">
    <source>
        <dbReference type="EMBL" id="KAL3393160.1"/>
    </source>
</evidence>
<dbReference type="PRINTS" id="PR00385">
    <property type="entry name" value="P450"/>
</dbReference>
<evidence type="ECO:0000256" key="12">
    <source>
        <dbReference type="ARBA" id="ARBA00023136"/>
    </source>
</evidence>
<dbReference type="InterPro" id="IPR050476">
    <property type="entry name" value="Insect_CytP450_Detox"/>
</dbReference>
<dbReference type="PRINTS" id="PR00463">
    <property type="entry name" value="EP450I"/>
</dbReference>
<evidence type="ECO:0008006" key="18">
    <source>
        <dbReference type="Google" id="ProtNLM"/>
    </source>
</evidence>
<comment type="similarity">
    <text evidence="4 14">Belongs to the cytochrome P450 family.</text>
</comment>
<name>A0ABD2WJC6_9HYME</name>
<accession>A0ABD2WJC6</accession>
<protein>
    <recommendedName>
        <fullName evidence="18">Cytochrome P450</fullName>
    </recommendedName>
</protein>
<keyword evidence="6 13" id="KW-0479">Metal-binding</keyword>
<keyword evidence="8" id="KW-0492">Microsome</keyword>
<evidence type="ECO:0000256" key="5">
    <source>
        <dbReference type="ARBA" id="ARBA00022617"/>
    </source>
</evidence>
<sequence length="532" mass="61620">MIATMAHLILGGFFLLNLVVCVAYVSMRRAQRYWKRRGVKSVKGATCWGHFKAVVLARRPLRDVLRELYERGRGERAIGFYVFAKPFLVLRDPELIKSVLVRDFKCFANRCIAPRREDYIGYVNIFALRSPAWKLLRQRLTPVFTASKLRHMFEGIVETAAELDAHLAKQLVDKEDENDDDDDDDDGAGWTVVEVKELCEKFTTDVIGLTMFGMRLNALRDDESEFRREGKKHFQNSYARHLSLVSLFFMPWLARLLRISFFDADVPSFFKRVIPEAMAERAKSGAKRNDLLDAFIEIKNAYANDPDDEMRYYFQDDGLVATSIVFFLGGFEPSASMMYFTLYELAKQPDLQSRLRREILAALEEEPGRRITYDMANGLPYLEQVCCEALRKYPLLHFLDREAEEDYELDPKSGLTIERGTPVIIPMSALHMDPEYYPDPDRFDPERFSSQNLRKIPACAYLPFGQGPRNCIGMRIGLMQSKVGLMQILSKYEVSPCRETPVPLEFDSYTLFTKSKHNMKLNVRRVRADRRR</sequence>
<dbReference type="GO" id="GO:0005789">
    <property type="term" value="C:endoplasmic reticulum membrane"/>
    <property type="evidence" value="ECO:0007669"/>
    <property type="project" value="UniProtKB-SubCell"/>
</dbReference>
<dbReference type="GO" id="GO:0046872">
    <property type="term" value="F:metal ion binding"/>
    <property type="evidence" value="ECO:0007669"/>
    <property type="project" value="UniProtKB-KW"/>
</dbReference>
<evidence type="ECO:0000256" key="1">
    <source>
        <dbReference type="ARBA" id="ARBA00001971"/>
    </source>
</evidence>
<organism evidence="16 17">
    <name type="scientific">Trichogramma kaykai</name>
    <dbReference type="NCBI Taxonomy" id="54128"/>
    <lineage>
        <taxon>Eukaryota</taxon>
        <taxon>Metazoa</taxon>
        <taxon>Ecdysozoa</taxon>
        <taxon>Arthropoda</taxon>
        <taxon>Hexapoda</taxon>
        <taxon>Insecta</taxon>
        <taxon>Pterygota</taxon>
        <taxon>Neoptera</taxon>
        <taxon>Endopterygota</taxon>
        <taxon>Hymenoptera</taxon>
        <taxon>Apocrita</taxon>
        <taxon>Proctotrupomorpha</taxon>
        <taxon>Chalcidoidea</taxon>
        <taxon>Trichogrammatidae</taxon>
        <taxon>Trichogramma</taxon>
    </lineage>
</organism>
<feature type="transmembrane region" description="Helical" evidence="15">
    <location>
        <begin position="6"/>
        <end position="27"/>
    </location>
</feature>
<keyword evidence="12 15" id="KW-0472">Membrane</keyword>
<evidence type="ECO:0000256" key="3">
    <source>
        <dbReference type="ARBA" id="ARBA00004406"/>
    </source>
</evidence>
<dbReference type="Pfam" id="PF00067">
    <property type="entry name" value="p450"/>
    <property type="match status" value="1"/>
</dbReference>
<keyword evidence="11 14" id="KW-0503">Monooxygenase</keyword>
<dbReference type="InterPro" id="IPR017972">
    <property type="entry name" value="Cyt_P450_CS"/>
</dbReference>
<dbReference type="PANTHER" id="PTHR24292:SF45">
    <property type="entry name" value="CYTOCHROME P450 6G1-RELATED"/>
    <property type="match status" value="1"/>
</dbReference>
<dbReference type="AlphaFoldDB" id="A0ABD2WJC6"/>
<evidence type="ECO:0000256" key="4">
    <source>
        <dbReference type="ARBA" id="ARBA00010617"/>
    </source>
</evidence>
<feature type="transmembrane region" description="Helical" evidence="15">
    <location>
        <begin position="319"/>
        <end position="346"/>
    </location>
</feature>
<dbReference type="EMBL" id="JBJJXI010000100">
    <property type="protein sequence ID" value="KAL3393160.1"/>
    <property type="molecule type" value="Genomic_DNA"/>
</dbReference>
<keyword evidence="15" id="KW-1133">Transmembrane helix</keyword>
<evidence type="ECO:0000313" key="17">
    <source>
        <dbReference type="Proteomes" id="UP001627154"/>
    </source>
</evidence>
<evidence type="ECO:0000256" key="15">
    <source>
        <dbReference type="SAM" id="Phobius"/>
    </source>
</evidence>